<comment type="function">
    <text evidence="1">Is involved in generating a small heat-stable compound (Nod), an acylated oligomer of N-acetylglucosamine, that stimulates mitosis in various plant protoplasts.</text>
</comment>
<evidence type="ECO:0000259" key="6">
    <source>
        <dbReference type="PROSITE" id="PS51677"/>
    </source>
</evidence>
<organism evidence="7 8">
    <name type="scientific">Cognatiyoonia koreensis</name>
    <dbReference type="NCBI Taxonomy" id="364200"/>
    <lineage>
        <taxon>Bacteria</taxon>
        <taxon>Pseudomonadati</taxon>
        <taxon>Pseudomonadota</taxon>
        <taxon>Alphaproteobacteria</taxon>
        <taxon>Rhodobacterales</taxon>
        <taxon>Paracoccaceae</taxon>
        <taxon>Cognatiyoonia</taxon>
    </lineage>
</organism>
<protein>
    <recommendedName>
        <fullName evidence="3">Chitooligosaccharide deacetylase</fullName>
    </recommendedName>
    <alternativeName>
        <fullName evidence="5">Nodulation protein B</fullName>
    </alternativeName>
</protein>
<accession>A0A1I0QYB4</accession>
<dbReference type="InterPro" id="IPR011330">
    <property type="entry name" value="Glyco_hydro/deAcase_b/a-brl"/>
</dbReference>
<dbReference type="RefSeq" id="WP_089994244.1">
    <property type="nucleotide sequence ID" value="NZ_FOIZ01000001.1"/>
</dbReference>
<dbReference type="SUPFAM" id="SSF88713">
    <property type="entry name" value="Glycoside hydrolase/deacetylase"/>
    <property type="match status" value="1"/>
</dbReference>
<dbReference type="GO" id="GO:0005975">
    <property type="term" value="P:carbohydrate metabolic process"/>
    <property type="evidence" value="ECO:0007669"/>
    <property type="project" value="InterPro"/>
</dbReference>
<feature type="domain" description="NodB homology" evidence="6">
    <location>
        <begin position="68"/>
        <end position="284"/>
    </location>
</feature>
<dbReference type="InterPro" id="IPR036778">
    <property type="entry name" value="OHCU_decarboxylase_sf"/>
</dbReference>
<sequence>MKRYPRDMTGYGAVPPPANWPNGAKIAVQIVLNYEEGGENNILHGDPASEAFLSEITGAQAWPGQRHWNMESIYEYGARAGFWRVQRLLGDLPITVYGVATALARAPAQVAAMKSSGWEIASHGLKWIEHKDMPEHEERAQIAEAIRLHTEVTGAPPRGWYTGRCSNNTVRLAAESGQFDYVADSYADDLPYWMRIAGRDQLIVPYTMDCNDMRFAIQAGFSNGDQFESYLKDSFDVLYEEGVAGTPKMMSIGLHCRLIGRPGRLAALRRAIRHMQSYEDVWFATRLQIAQHWAQTHPPSDIAKPSEMTRDAFVSAFGGIFEHSPWIAEGAYDLERGPTHDCAQGVHQCLTRIFRSASHDQRLAVLNAHPDLAGKLAAAGKLTAESTSEQAGAGLDMLTDEERETFQSLNTQYVDRHGFPFIIAVRDHTKPSIMAAFKQRISNDRETEFAEACRQVERIAELRLREKLPT</sequence>
<dbReference type="PANTHER" id="PTHR43123:SF1">
    <property type="entry name" value="POLYSACCHARIDE DEACETYLASE-RELATED"/>
    <property type="match status" value="1"/>
</dbReference>
<dbReference type="GO" id="GO:0019628">
    <property type="term" value="P:urate catabolic process"/>
    <property type="evidence" value="ECO:0007669"/>
    <property type="project" value="UniProtKB-UniPathway"/>
</dbReference>
<dbReference type="PROSITE" id="PS51677">
    <property type="entry name" value="NODB"/>
    <property type="match status" value="1"/>
</dbReference>
<dbReference type="Gene3D" id="1.10.3330.10">
    <property type="entry name" value="Oxo-4-hydroxy-4-carboxy-5-ureidoimidazoline decarboxylase"/>
    <property type="match status" value="1"/>
</dbReference>
<dbReference type="Pfam" id="PF09349">
    <property type="entry name" value="OHCU_decarbox"/>
    <property type="match status" value="1"/>
</dbReference>
<keyword evidence="8" id="KW-1185">Reference proteome</keyword>
<dbReference type="GO" id="GO:0016810">
    <property type="term" value="F:hydrolase activity, acting on carbon-nitrogen (but not peptide) bonds"/>
    <property type="evidence" value="ECO:0007669"/>
    <property type="project" value="InterPro"/>
</dbReference>
<keyword evidence="4" id="KW-0659">Purine metabolism</keyword>
<dbReference type="OrthoDB" id="9787041at2"/>
<dbReference type="CDD" id="cd10977">
    <property type="entry name" value="CE4_PuuE_SpCDA1"/>
    <property type="match status" value="1"/>
</dbReference>
<dbReference type="NCBIfam" id="TIGR03164">
    <property type="entry name" value="UHCUDC"/>
    <property type="match status" value="1"/>
</dbReference>
<dbReference type="UniPathway" id="UPA00394">
    <property type="reaction ID" value="UER00652"/>
</dbReference>
<dbReference type="InterPro" id="IPR017580">
    <property type="entry name" value="OHCU_decarboxylase-1"/>
</dbReference>
<dbReference type="PANTHER" id="PTHR43123">
    <property type="entry name" value="POLYSACCHARIDE DEACETYLASE-RELATED"/>
    <property type="match status" value="1"/>
</dbReference>
<dbReference type="GO" id="GO:0006144">
    <property type="term" value="P:purine nucleobase metabolic process"/>
    <property type="evidence" value="ECO:0007669"/>
    <property type="project" value="UniProtKB-KW"/>
</dbReference>
<reference evidence="7 8" key="1">
    <citation type="submission" date="2016-10" db="EMBL/GenBank/DDBJ databases">
        <authorList>
            <person name="de Groot N.N."/>
        </authorList>
    </citation>
    <scope>NUCLEOTIDE SEQUENCE [LARGE SCALE GENOMIC DNA]</scope>
    <source>
        <strain evidence="7 8">DSM 17925</strain>
    </source>
</reference>
<dbReference type="SUPFAM" id="SSF158694">
    <property type="entry name" value="UraD-Like"/>
    <property type="match status" value="1"/>
</dbReference>
<dbReference type="InterPro" id="IPR002509">
    <property type="entry name" value="NODB_dom"/>
</dbReference>
<dbReference type="EMBL" id="FOIZ01000001">
    <property type="protein sequence ID" value="SEW32833.1"/>
    <property type="molecule type" value="Genomic_DNA"/>
</dbReference>
<dbReference type="AlphaFoldDB" id="A0A1I0QYB4"/>
<evidence type="ECO:0000313" key="8">
    <source>
        <dbReference type="Proteomes" id="UP000199167"/>
    </source>
</evidence>
<gene>
    <name evidence="7" type="ORF">SAMN04488515_2358</name>
</gene>
<proteinExistence type="inferred from homology"/>
<dbReference type="Pfam" id="PF01522">
    <property type="entry name" value="Polysacc_deac_1"/>
    <property type="match status" value="1"/>
</dbReference>
<dbReference type="NCBIfam" id="TIGR03212">
    <property type="entry name" value="uraD_N-term-dom"/>
    <property type="match status" value="1"/>
</dbReference>
<dbReference type="InterPro" id="IPR018020">
    <property type="entry name" value="OHCU_decarboxylase"/>
</dbReference>
<dbReference type="Gene3D" id="3.20.20.370">
    <property type="entry name" value="Glycoside hydrolase/deacetylase"/>
    <property type="match status" value="1"/>
</dbReference>
<comment type="similarity">
    <text evidence="2">Belongs to the polysaccharide deacetylase family.</text>
</comment>
<evidence type="ECO:0000256" key="4">
    <source>
        <dbReference type="ARBA" id="ARBA00022631"/>
    </source>
</evidence>
<evidence type="ECO:0000256" key="1">
    <source>
        <dbReference type="ARBA" id="ARBA00003236"/>
    </source>
</evidence>
<evidence type="ECO:0000256" key="2">
    <source>
        <dbReference type="ARBA" id="ARBA00010973"/>
    </source>
</evidence>
<dbReference type="Proteomes" id="UP000199167">
    <property type="component" value="Unassembled WGS sequence"/>
</dbReference>
<name>A0A1I0QYB4_9RHOB</name>
<dbReference type="InterPro" id="IPR017625">
    <property type="entry name" value="PuuE"/>
</dbReference>
<evidence type="ECO:0000256" key="5">
    <source>
        <dbReference type="ARBA" id="ARBA00032976"/>
    </source>
</evidence>
<dbReference type="GO" id="GO:0000255">
    <property type="term" value="P:allantoin metabolic process"/>
    <property type="evidence" value="ECO:0007669"/>
    <property type="project" value="InterPro"/>
</dbReference>
<evidence type="ECO:0000313" key="7">
    <source>
        <dbReference type="EMBL" id="SEW32833.1"/>
    </source>
</evidence>
<evidence type="ECO:0000256" key="3">
    <source>
        <dbReference type="ARBA" id="ARBA00020071"/>
    </source>
</evidence>
<dbReference type="STRING" id="364200.SAMN04488515_2358"/>